<reference evidence="1" key="2">
    <citation type="journal article" date="2021" name="Microbiome">
        <title>Successional dynamics and alternative stable states in a saline activated sludge microbial community over 9 years.</title>
        <authorList>
            <person name="Wang Y."/>
            <person name="Ye J."/>
            <person name="Ju F."/>
            <person name="Liu L."/>
            <person name="Boyd J.A."/>
            <person name="Deng Y."/>
            <person name="Parks D.H."/>
            <person name="Jiang X."/>
            <person name="Yin X."/>
            <person name="Woodcroft B.J."/>
            <person name="Tyson G.W."/>
            <person name="Hugenholtz P."/>
            <person name="Polz M.F."/>
            <person name="Zhang T."/>
        </authorList>
    </citation>
    <scope>NUCLEOTIDE SEQUENCE</scope>
    <source>
        <strain evidence="1">HKST-UBA01</strain>
    </source>
</reference>
<evidence type="ECO:0000313" key="1">
    <source>
        <dbReference type="EMBL" id="MCA9390503.1"/>
    </source>
</evidence>
<organism evidence="1 2">
    <name type="scientific">candidate division WWE3 bacterium</name>
    <dbReference type="NCBI Taxonomy" id="2053526"/>
    <lineage>
        <taxon>Bacteria</taxon>
        <taxon>Katanobacteria</taxon>
    </lineage>
</organism>
<sequence>MKKYLFTITFIVASIATIFVWFNQVSADASSNNLSDISVGGRSIENGETIKVYGFQPTIAGSTDSSSTMTISLTASGQSPIIANLSADGAGDFSFTPSSELEKATYILSIISTDPHGNVTAFSGSLVMKQNHVIGALIKKSSNDTVYLVQSGTKVPIPSATAFLSHNFPWAEVLTLNSDEVDFYSNGSHLTIRNGTLVKSSSSDTVYVIQGTSKRPFPTADIFLDLGYGWDSIYTSSDAELSGYTTGSLMAASSQHLPGTLIKLSSSDTVYLLEQDGSLKTRGVPSASVFLSQGFRWEDIIAVTQTELDTYTDGDLLVFRDGTLVKATSGDTVYVIESEKKRAFVSGTVFTGLGYDWSNVLEVPSTELTAITAGDNII</sequence>
<dbReference type="Proteomes" id="UP000701698">
    <property type="component" value="Unassembled WGS sequence"/>
</dbReference>
<protein>
    <submittedName>
        <fullName evidence="1">Uncharacterized protein</fullName>
    </submittedName>
</protein>
<dbReference type="AlphaFoldDB" id="A0A955LHE4"/>
<reference evidence="1" key="1">
    <citation type="submission" date="2020-04" db="EMBL/GenBank/DDBJ databases">
        <authorList>
            <person name="Zhang T."/>
        </authorList>
    </citation>
    <scope>NUCLEOTIDE SEQUENCE</scope>
    <source>
        <strain evidence="1">HKST-UBA01</strain>
    </source>
</reference>
<comment type="caution">
    <text evidence="1">The sequence shown here is derived from an EMBL/GenBank/DDBJ whole genome shotgun (WGS) entry which is preliminary data.</text>
</comment>
<dbReference type="EMBL" id="JAGQKX010000113">
    <property type="protein sequence ID" value="MCA9390503.1"/>
    <property type="molecule type" value="Genomic_DNA"/>
</dbReference>
<proteinExistence type="predicted"/>
<evidence type="ECO:0000313" key="2">
    <source>
        <dbReference type="Proteomes" id="UP000701698"/>
    </source>
</evidence>
<dbReference type="Gene3D" id="2.60.40.10">
    <property type="entry name" value="Immunoglobulins"/>
    <property type="match status" value="1"/>
</dbReference>
<gene>
    <name evidence="1" type="ORF">KC571_03805</name>
</gene>
<dbReference type="InterPro" id="IPR013783">
    <property type="entry name" value="Ig-like_fold"/>
</dbReference>
<name>A0A955LHE4_UNCKA</name>
<accession>A0A955LHE4</accession>